<feature type="signal peptide" evidence="1">
    <location>
        <begin position="1"/>
        <end position="25"/>
    </location>
</feature>
<sequence>MVSFKGVLWEIIHCFLLVVFRQVRKASRTDKHGAQGKTEALLTNWSGATSRLVFKQKARQLDN</sequence>
<proteinExistence type="predicted"/>
<keyword evidence="1" id="KW-0732">Signal</keyword>
<organism evidence="2 3">
    <name type="scientific">Prunus armeniaca</name>
    <name type="common">Apricot</name>
    <name type="synonym">Armeniaca vulgaris</name>
    <dbReference type="NCBI Taxonomy" id="36596"/>
    <lineage>
        <taxon>Eukaryota</taxon>
        <taxon>Viridiplantae</taxon>
        <taxon>Streptophyta</taxon>
        <taxon>Embryophyta</taxon>
        <taxon>Tracheophyta</taxon>
        <taxon>Spermatophyta</taxon>
        <taxon>Magnoliopsida</taxon>
        <taxon>eudicotyledons</taxon>
        <taxon>Gunneridae</taxon>
        <taxon>Pentapetalae</taxon>
        <taxon>rosids</taxon>
        <taxon>fabids</taxon>
        <taxon>Rosales</taxon>
        <taxon>Rosaceae</taxon>
        <taxon>Amygdaloideae</taxon>
        <taxon>Amygdaleae</taxon>
        <taxon>Prunus</taxon>
    </lineage>
</organism>
<evidence type="ECO:0000313" key="3">
    <source>
        <dbReference type="Proteomes" id="UP000507222"/>
    </source>
</evidence>
<name>A0A6J5VAV2_PRUAR</name>
<accession>A0A6J5VAV2</accession>
<dbReference type="Proteomes" id="UP000507222">
    <property type="component" value="Unassembled WGS sequence"/>
</dbReference>
<reference evidence="2 3" key="1">
    <citation type="submission" date="2020-05" db="EMBL/GenBank/DDBJ databases">
        <authorList>
            <person name="Campoy J."/>
            <person name="Schneeberger K."/>
            <person name="Spophaly S."/>
        </authorList>
    </citation>
    <scope>NUCLEOTIDE SEQUENCE [LARGE SCALE GENOMIC DNA]</scope>
    <source>
        <strain evidence="2">PruArmRojPasFocal</strain>
    </source>
</reference>
<dbReference type="AlphaFoldDB" id="A0A6J5VAV2"/>
<feature type="chain" id="PRO_5027093003" evidence="1">
    <location>
        <begin position="26"/>
        <end position="63"/>
    </location>
</feature>
<gene>
    <name evidence="2" type="ORF">CURHAP_LOCUS42993</name>
</gene>
<evidence type="ECO:0000256" key="1">
    <source>
        <dbReference type="SAM" id="SignalP"/>
    </source>
</evidence>
<evidence type="ECO:0000313" key="2">
    <source>
        <dbReference type="EMBL" id="CAB4286179.1"/>
    </source>
</evidence>
<protein>
    <submittedName>
        <fullName evidence="2">Uncharacterized protein</fullName>
    </submittedName>
</protein>
<dbReference type="EMBL" id="CAEKDK010000007">
    <property type="protein sequence ID" value="CAB4286179.1"/>
    <property type="molecule type" value="Genomic_DNA"/>
</dbReference>